<protein>
    <submittedName>
        <fullName evidence="1">Uncharacterized protein</fullName>
    </submittedName>
</protein>
<reference evidence="2" key="1">
    <citation type="journal article" date="2017" name="Nat. Microbiol.">
        <title>Global analysis of biosynthetic gene clusters reveals vast potential of secondary metabolite production in Penicillium species.</title>
        <authorList>
            <person name="Nielsen J.C."/>
            <person name="Grijseels S."/>
            <person name="Prigent S."/>
            <person name="Ji B."/>
            <person name="Dainat J."/>
            <person name="Nielsen K.F."/>
            <person name="Frisvad J.C."/>
            <person name="Workman M."/>
            <person name="Nielsen J."/>
        </authorList>
    </citation>
    <scope>NUCLEOTIDE SEQUENCE [LARGE SCALE GENOMIC DNA]</scope>
    <source>
        <strain evidence="2">IBT 14082</strain>
    </source>
</reference>
<organism evidence="1 2">
    <name type="scientific">Penicillium flavigenum</name>
    <dbReference type="NCBI Taxonomy" id="254877"/>
    <lineage>
        <taxon>Eukaryota</taxon>
        <taxon>Fungi</taxon>
        <taxon>Dikarya</taxon>
        <taxon>Ascomycota</taxon>
        <taxon>Pezizomycotina</taxon>
        <taxon>Eurotiomycetes</taxon>
        <taxon>Eurotiomycetidae</taxon>
        <taxon>Eurotiales</taxon>
        <taxon>Aspergillaceae</taxon>
        <taxon>Penicillium</taxon>
    </lineage>
</organism>
<proteinExistence type="predicted"/>
<gene>
    <name evidence="1" type="ORF">PENFLA_c041G03757</name>
</gene>
<dbReference type="Proteomes" id="UP000191342">
    <property type="component" value="Unassembled WGS sequence"/>
</dbReference>
<evidence type="ECO:0000313" key="1">
    <source>
        <dbReference type="EMBL" id="OQE14064.1"/>
    </source>
</evidence>
<dbReference type="EMBL" id="MLQL01000041">
    <property type="protein sequence ID" value="OQE14064.1"/>
    <property type="molecule type" value="Genomic_DNA"/>
</dbReference>
<keyword evidence="2" id="KW-1185">Reference proteome</keyword>
<sequence length="108" mass="12626">MPPFLRQNPVFHIQIIKFLFGVFAQGIEPLFRVLSWAVEFLFDRYLLLNNFSEVFLYKEKLMRDIRGPGLVFVPVLRQAISLESIYFPGLFKMELPTVLVTPQAPDCF</sequence>
<dbReference type="OrthoDB" id="10356894at2759"/>
<dbReference type="AlphaFoldDB" id="A0A1V6SK39"/>
<name>A0A1V6SK39_9EURO</name>
<comment type="caution">
    <text evidence="1">The sequence shown here is derived from an EMBL/GenBank/DDBJ whole genome shotgun (WGS) entry which is preliminary data.</text>
</comment>
<evidence type="ECO:0000313" key="2">
    <source>
        <dbReference type="Proteomes" id="UP000191342"/>
    </source>
</evidence>
<accession>A0A1V6SK39</accession>